<feature type="compositionally biased region" description="Polar residues" evidence="11">
    <location>
        <begin position="2971"/>
        <end position="2997"/>
    </location>
</feature>
<feature type="region of interest" description="Disordered" evidence="11">
    <location>
        <begin position="1595"/>
        <end position="1628"/>
    </location>
</feature>
<protein>
    <recommendedName>
        <fullName evidence="10">E3 ubiquitin-protein ligase</fullName>
        <ecNumber evidence="10">2.3.2.27</ecNumber>
    </recommendedName>
</protein>
<keyword evidence="7 10" id="KW-0862">Zinc</keyword>
<dbReference type="FunFam" id="2.10.110.30:FF:000002">
    <property type="entry name" value="Putative e3 ubiquitin-protein ligase ubr3"/>
    <property type="match status" value="1"/>
</dbReference>
<evidence type="ECO:0000256" key="10">
    <source>
        <dbReference type="RuleBase" id="RU366018"/>
    </source>
</evidence>
<accession>A0A7S2U9T5</accession>
<dbReference type="Gene3D" id="2.10.110.30">
    <property type="match status" value="1"/>
</dbReference>
<dbReference type="Pfam" id="PF18995">
    <property type="entry name" value="PRT6_C"/>
    <property type="match status" value="1"/>
</dbReference>
<feature type="zinc finger region" description="UBR-type" evidence="9">
    <location>
        <begin position="254"/>
        <end position="325"/>
    </location>
</feature>
<comment type="catalytic activity">
    <reaction evidence="1 10">
        <text>S-ubiquitinyl-[E2 ubiquitin-conjugating enzyme]-L-cysteine + [acceptor protein]-L-lysine = [E2 ubiquitin-conjugating enzyme]-L-cysteine + N(6)-ubiquitinyl-[acceptor protein]-L-lysine.</text>
        <dbReference type="EC" id="2.3.2.27"/>
    </reaction>
</comment>
<feature type="region of interest" description="Disordered" evidence="11">
    <location>
        <begin position="1941"/>
        <end position="1960"/>
    </location>
</feature>
<keyword evidence="3 10" id="KW-0808">Transferase</keyword>
<dbReference type="GO" id="GO:0008270">
    <property type="term" value="F:zinc ion binding"/>
    <property type="evidence" value="ECO:0007669"/>
    <property type="project" value="UniProtKB-UniRule"/>
</dbReference>
<evidence type="ECO:0000259" key="12">
    <source>
        <dbReference type="PROSITE" id="PS51157"/>
    </source>
</evidence>
<dbReference type="GO" id="GO:0016567">
    <property type="term" value="P:protein ubiquitination"/>
    <property type="evidence" value="ECO:0007669"/>
    <property type="project" value="UniProtKB-UniRule"/>
</dbReference>
<dbReference type="GO" id="GO:0071596">
    <property type="term" value="P:ubiquitin-dependent protein catabolic process via the N-end rule pathway"/>
    <property type="evidence" value="ECO:0007669"/>
    <property type="project" value="UniProtKB-UniRule"/>
</dbReference>
<evidence type="ECO:0000256" key="8">
    <source>
        <dbReference type="ARBA" id="ARBA00046341"/>
    </source>
</evidence>
<dbReference type="GO" id="GO:0000151">
    <property type="term" value="C:ubiquitin ligase complex"/>
    <property type="evidence" value="ECO:0007669"/>
    <property type="project" value="TreeGrafter"/>
</dbReference>
<evidence type="ECO:0000256" key="11">
    <source>
        <dbReference type="SAM" id="MobiDB-lite"/>
    </source>
</evidence>
<evidence type="ECO:0000256" key="1">
    <source>
        <dbReference type="ARBA" id="ARBA00000900"/>
    </source>
</evidence>
<feature type="region of interest" description="Disordered" evidence="11">
    <location>
        <begin position="2971"/>
        <end position="3038"/>
    </location>
</feature>
<keyword evidence="6 10" id="KW-0833">Ubl conjugation pathway</keyword>
<evidence type="ECO:0000313" key="13">
    <source>
        <dbReference type="EMBL" id="CAD9810908.1"/>
    </source>
</evidence>
<dbReference type="PANTHER" id="PTHR21497">
    <property type="entry name" value="UBIQUITIN LIGASE E3 ALPHA-RELATED"/>
    <property type="match status" value="1"/>
</dbReference>
<keyword evidence="5 10" id="KW-0863">Zinc-finger</keyword>
<dbReference type="InterPro" id="IPR044046">
    <property type="entry name" value="E3_ligase_UBR-like_C"/>
</dbReference>
<feature type="compositionally biased region" description="Acidic residues" evidence="11">
    <location>
        <begin position="3024"/>
        <end position="3038"/>
    </location>
</feature>
<feature type="region of interest" description="Disordered" evidence="11">
    <location>
        <begin position="3109"/>
        <end position="3131"/>
    </location>
</feature>
<evidence type="ECO:0000256" key="6">
    <source>
        <dbReference type="ARBA" id="ARBA00022786"/>
    </source>
</evidence>
<feature type="compositionally biased region" description="Low complexity" evidence="11">
    <location>
        <begin position="3120"/>
        <end position="3131"/>
    </location>
</feature>
<dbReference type="SMART" id="SM00396">
    <property type="entry name" value="ZnF_UBR1"/>
    <property type="match status" value="1"/>
</dbReference>
<dbReference type="GO" id="GO:0005737">
    <property type="term" value="C:cytoplasm"/>
    <property type="evidence" value="ECO:0007669"/>
    <property type="project" value="TreeGrafter"/>
</dbReference>
<evidence type="ECO:0000256" key="9">
    <source>
        <dbReference type="PROSITE-ProRule" id="PRU00508"/>
    </source>
</evidence>
<evidence type="ECO:0000256" key="2">
    <source>
        <dbReference type="ARBA" id="ARBA00004906"/>
    </source>
</evidence>
<name>A0A7S2U9T5_9STRA</name>
<gene>
    <name evidence="13" type="ORF">ASEP1449_LOCUS2732</name>
</gene>
<feature type="compositionally biased region" description="Basic and acidic residues" evidence="11">
    <location>
        <begin position="2063"/>
        <end position="2080"/>
    </location>
</feature>
<feature type="compositionally biased region" description="Low complexity" evidence="11">
    <location>
        <begin position="1499"/>
        <end position="1516"/>
    </location>
</feature>
<comment type="pathway">
    <text evidence="2 10">Protein modification; protein ubiquitination.</text>
</comment>
<feature type="region of interest" description="Disordered" evidence="11">
    <location>
        <begin position="1496"/>
        <end position="1524"/>
    </location>
</feature>
<proteinExistence type="inferred from homology"/>
<reference evidence="13" key="1">
    <citation type="submission" date="2021-01" db="EMBL/GenBank/DDBJ databases">
        <authorList>
            <person name="Corre E."/>
            <person name="Pelletier E."/>
            <person name="Niang G."/>
            <person name="Scheremetjew M."/>
            <person name="Finn R."/>
            <person name="Kale V."/>
            <person name="Holt S."/>
            <person name="Cochrane G."/>
            <person name="Meng A."/>
            <person name="Brown T."/>
            <person name="Cohen L."/>
        </authorList>
    </citation>
    <scope>NUCLEOTIDE SEQUENCE</scope>
    <source>
        <strain evidence="13">CCMP2084</strain>
    </source>
</reference>
<dbReference type="EC" id="2.3.2.27" evidence="10"/>
<feature type="compositionally biased region" description="Polar residues" evidence="11">
    <location>
        <begin position="2082"/>
        <end position="2092"/>
    </location>
</feature>
<dbReference type="PROSITE" id="PS51157">
    <property type="entry name" value="ZF_UBR"/>
    <property type="match status" value="1"/>
</dbReference>
<dbReference type="EMBL" id="HBHQ01004120">
    <property type="protein sequence ID" value="CAD9810908.1"/>
    <property type="molecule type" value="Transcribed_RNA"/>
</dbReference>
<evidence type="ECO:0000256" key="5">
    <source>
        <dbReference type="ARBA" id="ARBA00022771"/>
    </source>
</evidence>
<comment type="function">
    <text evidence="10">Ubiquitin ligase protein which is a component of the N-end rule pathway. Recognizes and binds to proteins bearing specific N-terminal residues that are destabilizing according to the N-end rule, leading to their ubiquitination and subsequent degradation.</text>
</comment>
<feature type="region of interest" description="Disordered" evidence="11">
    <location>
        <begin position="1756"/>
        <end position="1797"/>
    </location>
</feature>
<dbReference type="Pfam" id="PF02207">
    <property type="entry name" value="zf-UBR"/>
    <property type="match status" value="1"/>
</dbReference>
<feature type="compositionally biased region" description="Low complexity" evidence="11">
    <location>
        <begin position="1601"/>
        <end position="1610"/>
    </location>
</feature>
<comment type="similarity">
    <text evidence="8 10">Belongs to the E3 ubiquitin-protein ligase UBR1-like family.</text>
</comment>
<feature type="compositionally biased region" description="Low complexity" evidence="11">
    <location>
        <begin position="2050"/>
        <end position="2062"/>
    </location>
</feature>
<dbReference type="InterPro" id="IPR003126">
    <property type="entry name" value="Znf_UBR"/>
</dbReference>
<dbReference type="PANTHER" id="PTHR21497:SF24">
    <property type="entry name" value="E3 UBIQUITIN-PROTEIN LIGASE UBR1"/>
    <property type="match status" value="1"/>
</dbReference>
<dbReference type="CDD" id="cd19673">
    <property type="entry name" value="UBR-box_UBR3"/>
    <property type="match status" value="1"/>
</dbReference>
<sequence>MSRSVHRVSGSGSSGGSLGSSATSPSHPHRTTRSCPPGNMPGSGQYPMPSYLRFVPGGVLYEKSAQKQNNDAGWENLASLNSTQTEAVIQRALRADQTLRRYALLYASQAKEVSDGADDTVDNTDSMEMPGVETCDEATVPHFLPSLAAVAEAAFGSLTGVPDSLAKKVADAMVLEYGEKDTQDIAFHDQVLSEEEILNLELADEAMATAASSSGSASKTSSGGDLVSVLRRLHQESQARAAATTPEGGQRIRRPCGYVFRRGDIAWNCRTCQADATCVLCDNCFHNSNHEGHEIFFHRTTPGGCCDCGDAEAWKSDGCCPEHRPNEEDSSPMGIGASASFGGAPSADGSINVGEDDWEAVRSAARGKQDGQETLKQAATELPPRMIAALAVVIGAAVNCAVNAVDGAGIASDPVQWTLRWADQVCRSVIGTPTDEAYYLSDPATRPDYDPITLCSSAPPVDDDNEAPDLPLPRSIRLHLRLHNDDVHTFDEVNDALHEPRTSASPSINSLMESETDTSWGLVMRRSHAEDMTHHVDSDGQVTVRSYATFAGARSGYRRLKSRGLHCAVVSTPQVDLELRARKLVSWLGEISAAHPAAAALVVQALLDVSDGTGSLLANIPVWGSARSLPSWAGGILDTSGTTVSGRRELYRRRFDAFPPHLESSYLTREEAEKLYSVGFSLNPDAFGNLTGSDPSFYSSVSYHLPSERYRKSPHALWGTMCDERDNTYGTGDIDLHPLLPRLMKSVGDSGDVKKLRNKLTDRIKIVDTDLRKQQEADKLTSSIYPHKLSGLQMVSGVGTVPRRGNSQIKKKGEWMKPKPSDWSHLLSTASFRAPSSPLLLLLLLDPYPPKQLRGALHALFLSLLVDSRFKCRFAGALGGVAYRPLSTLFCAGVGTEADTPLSFTVQIFTAGSLVRALGNPDATRALLASEESDEENEDSGIFTLPLAHTIVRCIHTNLLGATKEVMMVLKNTDAGNANANDEEGLESSNWNNGSDIPALIYQKGEHPLTSALPAAPDDGFLDSRSTRHKRLPHLLRDLEYIFETPSTAMRLLLPPEGQTHMDRDALTFPAVWARLLRLTQGMDPQKRKISGGHVEYELNRWLDAFGLSLNFAGTRDSLAESPTSSVIESASPTSIHSLESARRAMGNLFIGLLREMKLWLYREELLETGLPLPAGGGGHHVFGDLAQIEALQRSTLHVSNSQLGTALLSPTPSFGSAHIGGVIRSPGGNVNALALSCATGIKMTEAQLELIEEALRLEQRQFHQSGINTSYSVSTCGVAMGDWLRVPHSPLAGDSLSFHLPLHRSLARNVRNLCAITVPENIRSENPEGWWKLPVLDDDCVLAQTDASAISMNFQQHPLAALLRAVMRSSNCRVVWSSGPDCTSAEAQQRRSRSRSVSALIASAKIIHSLADHPLRCLAAAQQIERHLWARNGSSASGMALNYGSAPLCHSFRDLDLTMVQLSAAGLGIGLGARRAFALLTSRFSMDGYLCDPERRVTSPGPSSASASPAGSPTSIGTSGSAGVSFSNVGSPGGWVHPPRLQDSEHAVALSESFFTTMCLLVTELPPPPPISAGDNEAMRLNMRRELLHALAAAPRSHSEAMAAASSAMTRREESDGSAGGAGSGGSTFREVFSSVLREIGKQKNPGSSRAAAAPPTFELRAECSDEYDPTFFHLRRHEHQHAMDSVARLRRQKLLAEDDKKSGGTAKCLPLVSAPPVAHPRFIPCRLLLHLPPMDAALRRALLFALTGGQWLPPPEPVTLMTDDDDEDIASSDVDLDSPSTGASPKRAQRLVPASTSTSPILVSSFARRNFNRQSSSSFNKRSSDGSGVSPPFSAAAVAASSVSFIEVIQVLTLQVFTLEECASLHLTQPGLDPESRALSSGLSINSYLERLIQVPDTLNNVWALRPFPDGPLPSRGSGTNRGSVLGLIVALYEHRSDHGNDSSGVSSDSGHGDDGHGGARALAADGLKWLIRFVNALVDGATTVKAACQSATNGVRVIRDGDNSNGKMSVIENNDGSSWTIEPEIRSTIASMLLNLVDLWPKKVDPSAASTGSSGGMSAKSREARKAAQLRAMERMKKQQANFAASLASQDDDKGGAGVARKLDLGVEEEEEDEDLCIICRCDDADGENNGPLGFLGHVQRSRSLQIRAVNESRTSSNDSEQNLTNAYRVVGDRGCQLRATEAMDSAAVVCVPTGSIVKVSRSKILPKYDILSRRVFVQYVLNGRPFEGWASVQSSQGYVILSPLVDICYQNSRWGSTRPIVKQCGHAAHLRCVETHCLSLHQRAAGEQPYDGRFAANIDDGEFLCPLCKQLSNVLVPRYSHRAGAKAPSSDTATLPLSSVTSTSGIGSEIEVTAILPPAFRDTTSLRRLFVAGASMHFSSVDAEEEKGWKATRQYGFQLLQAMDTPWERSTAAKKRQQRKWNRALHRWDFEEDDSDAPGVGSILRIFRQQHIAWSAIGHSAAAAEASTRGIEPQNVVTNANASQASDPWIDYSTETRDSHPMLLELRRILSATSSLLKVLSYEIGKELLTKEDKEQMANVDIMGRLLADIFAGQFWTSAVSPDLQKDSPELLMEWSAVTAFLSSMPCHVARDGMLSQRHEARATAGAMWAVKGASTRPSSGTAMASVHSGDLAQPDFVSRAASTESMEISAPVPKSSSIDKLPPMPFAVRQICETAQDFPKSIQAKFFLRSWGTMDPTFTSRTLDLAFRPAVASAFMYTPLLAWDLNTLAGAGFATILAGDSSSQLPDSDDILFLLHLLLTGRMIQVLITPNGWNSNDSEEEDTVTDGLRDWSEEKVKKEGESLLRLFLHCHDSIDGSAKKDSICQQAKDMGPRRLLVSVGRAILPYARSLVLILRASSSELRQRQRLNRTGDKAINTSSKFLESVIENGEVMSIEDGFQVVEMLGTPSPSDVCPPSLATDASSSFAWMPLIDQWLSAIAGFDAHHGSKGRRIRIEGVGVERTTPISMMTNFGSNTDNKSLNTTFDTARSEPSQEGVENPRAGQAGLSEDDAINLNDSSSIEDDNDDDDEEDYEYEEFEDEAMADHEGAMEVVQFLADGAMAEDSDEENMDVDGDIEEETIGFDDRLGGANAFFDRQAGLPIAAAESKDDYDEASVDNTSSASSSTDPSAALLDREFAYVSQSAIVPYQPSVLGSEVIGPGPRGASLDYSLAGSLMYDLSHLGIVHQKGSPNSGLIRLPRSFVELYSLVNRVKGRDNTAALDESDDIGSSETAICLLTGTMMKSGSPRRAFSRPARPPGACTLHARRTGSGIGIFFLVQKCTVLVMHNNKSAYSASLYVDEHGEEDPGLRRGRPLFLNEARLRVLENLWWQQGIPREVAQIRSTSDRVIRDNWY</sequence>
<feature type="domain" description="UBR-type" evidence="12">
    <location>
        <begin position="254"/>
        <end position="325"/>
    </location>
</feature>
<keyword evidence="4 10" id="KW-0479">Metal-binding</keyword>
<dbReference type="UniPathway" id="UPA00143"/>
<feature type="region of interest" description="Disordered" evidence="11">
    <location>
        <begin position="1"/>
        <end position="48"/>
    </location>
</feature>
<evidence type="ECO:0000256" key="4">
    <source>
        <dbReference type="ARBA" id="ARBA00022723"/>
    </source>
</evidence>
<organism evidence="13">
    <name type="scientific">Attheya septentrionalis</name>
    <dbReference type="NCBI Taxonomy" id="420275"/>
    <lineage>
        <taxon>Eukaryota</taxon>
        <taxon>Sar</taxon>
        <taxon>Stramenopiles</taxon>
        <taxon>Ochrophyta</taxon>
        <taxon>Bacillariophyta</taxon>
        <taxon>Coscinodiscophyceae</taxon>
        <taxon>Chaetocerotophycidae</taxon>
        <taxon>Chaetocerotales</taxon>
        <taxon>Attheyaceae</taxon>
        <taxon>Attheya</taxon>
    </lineage>
</organism>
<feature type="compositionally biased region" description="Acidic residues" evidence="11">
    <location>
        <begin position="1764"/>
        <end position="1778"/>
    </location>
</feature>
<dbReference type="InterPro" id="IPR055194">
    <property type="entry name" value="UBR1-like_WH"/>
</dbReference>
<feature type="region of interest" description="Disordered" evidence="11">
    <location>
        <begin position="2048"/>
        <end position="2100"/>
    </location>
</feature>
<dbReference type="Pfam" id="PF22960">
    <property type="entry name" value="WHD_UBR1"/>
    <property type="match status" value="1"/>
</dbReference>
<evidence type="ECO:0000256" key="7">
    <source>
        <dbReference type="ARBA" id="ARBA00022833"/>
    </source>
</evidence>
<dbReference type="InterPro" id="IPR039164">
    <property type="entry name" value="UBR1-like"/>
</dbReference>
<evidence type="ECO:0000256" key="3">
    <source>
        <dbReference type="ARBA" id="ARBA00022679"/>
    </source>
</evidence>
<dbReference type="GO" id="GO:0061630">
    <property type="term" value="F:ubiquitin protein ligase activity"/>
    <property type="evidence" value="ECO:0007669"/>
    <property type="project" value="UniProtKB-UniRule"/>
</dbReference>